<dbReference type="EMBL" id="VWPL01000038">
    <property type="protein sequence ID" value="KAA5597148.1"/>
    <property type="molecule type" value="Genomic_DNA"/>
</dbReference>
<evidence type="ECO:0000313" key="5">
    <source>
        <dbReference type="Proteomes" id="UP000323886"/>
    </source>
</evidence>
<dbReference type="PANTHER" id="PTHR12526">
    <property type="entry name" value="GLYCOSYLTRANSFERASE"/>
    <property type="match status" value="1"/>
</dbReference>
<keyword evidence="2 4" id="KW-0808">Transferase</keyword>
<accession>A0A5M6HN97</accession>
<comment type="caution">
    <text evidence="4">The sequence shown here is derived from an EMBL/GenBank/DDBJ whole genome shotgun (WGS) entry which is preliminary data.</text>
</comment>
<evidence type="ECO:0000256" key="1">
    <source>
        <dbReference type="ARBA" id="ARBA00022676"/>
    </source>
</evidence>
<evidence type="ECO:0000259" key="3">
    <source>
        <dbReference type="Pfam" id="PF13439"/>
    </source>
</evidence>
<dbReference type="Gene3D" id="3.40.50.2000">
    <property type="entry name" value="Glycogen Phosphorylase B"/>
    <property type="match status" value="2"/>
</dbReference>
<evidence type="ECO:0000256" key="2">
    <source>
        <dbReference type="ARBA" id="ARBA00022679"/>
    </source>
</evidence>
<dbReference type="Pfam" id="PF13439">
    <property type="entry name" value="Glyco_transf_4"/>
    <property type="match status" value="1"/>
</dbReference>
<organism evidence="4 5">
    <name type="scientific">Blastochloris sulfoviridis</name>
    <dbReference type="NCBI Taxonomy" id="50712"/>
    <lineage>
        <taxon>Bacteria</taxon>
        <taxon>Pseudomonadati</taxon>
        <taxon>Pseudomonadota</taxon>
        <taxon>Alphaproteobacteria</taxon>
        <taxon>Hyphomicrobiales</taxon>
        <taxon>Blastochloridaceae</taxon>
        <taxon>Blastochloris</taxon>
    </lineage>
</organism>
<gene>
    <name evidence="4" type="ORF">F1193_14990</name>
</gene>
<keyword evidence="1" id="KW-0328">Glycosyltransferase</keyword>
<dbReference type="SUPFAM" id="SSF53756">
    <property type="entry name" value="UDP-Glycosyltransferase/glycogen phosphorylase"/>
    <property type="match status" value="1"/>
</dbReference>
<sequence length="364" mass="38520">MTASQCAGGRPVAAFVLPSFAGGGAERVTLNLLRLVDRTALRPMLVVLDPIGPLSAAVPDDVPVLGLGHRRLRTGLPRLIAALRDLRPHAVFSTFTYLNLPLLAARPLLRGARLVVREANMPSESLATLRFSTAFQAGCRWLYPGADCVVATSERMRAELRSMGVPAGRLCVLPNPVDVDNLRQAAVPPHRHPGPGLRLVAVGRLVPAKGFDRLIEATAQLPKDAHCTILGEGPERPRLMAAIAQLGLEQRVAMPGFVATPARWMAGADALVLPSRYEGMPNVALEALAVGTPVIATPEAGGIAEVSPVTIAPAGRQLVDAIKGLAAAPSPAAVRPCLLPQAFRLEAVRRQVNDLLSAVETVRR</sequence>
<dbReference type="CDD" id="cd03811">
    <property type="entry name" value="GT4_GT28_WabH-like"/>
    <property type="match status" value="1"/>
</dbReference>
<reference evidence="4 5" key="1">
    <citation type="submission" date="2019-09" db="EMBL/GenBank/DDBJ databases">
        <title>Draft Whole-Genome sequence of Blastochloris sulfoviridis DSM 729.</title>
        <authorList>
            <person name="Meyer T.E."/>
            <person name="Kyndt J.A."/>
        </authorList>
    </citation>
    <scope>NUCLEOTIDE SEQUENCE [LARGE SCALE GENOMIC DNA]</scope>
    <source>
        <strain evidence="4 5">DSM 729</strain>
    </source>
</reference>
<dbReference type="AlphaFoldDB" id="A0A5M6HN97"/>
<dbReference type="OrthoDB" id="9790710at2"/>
<proteinExistence type="predicted"/>
<dbReference type="PANTHER" id="PTHR12526:SF510">
    <property type="entry name" value="D-INOSITOL 3-PHOSPHATE GLYCOSYLTRANSFERASE"/>
    <property type="match status" value="1"/>
</dbReference>
<dbReference type="Proteomes" id="UP000323886">
    <property type="component" value="Unassembled WGS sequence"/>
</dbReference>
<dbReference type="RefSeq" id="WP_150098610.1">
    <property type="nucleotide sequence ID" value="NZ_VWPL01000038.1"/>
</dbReference>
<dbReference type="InterPro" id="IPR028098">
    <property type="entry name" value="Glyco_trans_4-like_N"/>
</dbReference>
<feature type="domain" description="Glycosyltransferase subfamily 4-like N-terminal" evidence="3">
    <location>
        <begin position="23"/>
        <end position="180"/>
    </location>
</feature>
<keyword evidence="5" id="KW-1185">Reference proteome</keyword>
<dbReference type="GO" id="GO:0016757">
    <property type="term" value="F:glycosyltransferase activity"/>
    <property type="evidence" value="ECO:0007669"/>
    <property type="project" value="UniProtKB-KW"/>
</dbReference>
<dbReference type="Pfam" id="PF13692">
    <property type="entry name" value="Glyco_trans_1_4"/>
    <property type="match status" value="1"/>
</dbReference>
<protein>
    <submittedName>
        <fullName evidence="4">Glycosyltransferase</fullName>
    </submittedName>
</protein>
<evidence type="ECO:0000313" key="4">
    <source>
        <dbReference type="EMBL" id="KAA5597148.1"/>
    </source>
</evidence>
<name>A0A5M6HN97_9HYPH</name>